<dbReference type="Pfam" id="PF03486">
    <property type="entry name" value="HI0933_like"/>
    <property type="match status" value="1"/>
</dbReference>
<reference evidence="6" key="1">
    <citation type="submission" date="2024-02" db="EMBL/GenBank/DDBJ databases">
        <authorList>
            <consortium name="ELIXIR-Norway"/>
            <consortium name="Elixir Norway"/>
        </authorList>
    </citation>
    <scope>NUCLEOTIDE SEQUENCE</scope>
</reference>
<sequence>MMCAIQAAKRGKTVAVLDHTSKVGGKILISGGGRCNFTNVGATPSQYVSSNPQFAQSALSRFTPQDFVAMVQEHGIAFHEKKLGQLFCDESARSIVDLLVTRCHEAKAQFFLDCKINKVGKSELFEVETNQGIFSSHSLVVATGGLSIPKLGATGLGYEIAEQFGHKLITRAPALDGFVFGSQEIEKFPGFAGVSADVLIKVNGKKFRENILFTHTGLSGPAALQASLHWYSGEVVEVNFSPDRDVLMWFKEKRKEGARSEIKNLLAEIIPRRLAERFCELYFPQGNLPPLPQLSDKILSPLANEVQSWKFVPTGTVGYSKAEVTRGGVDTNGLSSKTLESKLVPQLYFIGEVVDVTGWLGGYNFQWAWASAWAAGQAVGTK</sequence>
<gene>
    <name evidence="6" type="ORF">CSSPJE1EN1_LOCUS27387</name>
</gene>
<dbReference type="Pfam" id="PF22780">
    <property type="entry name" value="HI0933_like_1st"/>
    <property type="match status" value="1"/>
</dbReference>
<protein>
    <recommendedName>
        <fullName evidence="8">Oxidoreductase</fullName>
    </recommendedName>
</protein>
<comment type="caution">
    <text evidence="6">The sequence shown here is derived from an EMBL/GenBank/DDBJ whole genome shotgun (WGS) entry which is preliminary data.</text>
</comment>
<dbReference type="InterPro" id="IPR055178">
    <property type="entry name" value="RsdA/BaiN/AoA(So)-like_dom"/>
</dbReference>
<evidence type="ECO:0000256" key="1">
    <source>
        <dbReference type="ARBA" id="ARBA00001974"/>
    </source>
</evidence>
<keyword evidence="3" id="KW-0274">FAD</keyword>
<dbReference type="SUPFAM" id="SSF160996">
    <property type="entry name" value="HI0933 insert domain-like"/>
    <property type="match status" value="1"/>
</dbReference>
<dbReference type="SUPFAM" id="SSF51905">
    <property type="entry name" value="FAD/NAD(P)-binding domain"/>
    <property type="match status" value="1"/>
</dbReference>
<dbReference type="Proteomes" id="UP001497444">
    <property type="component" value="Unassembled WGS sequence"/>
</dbReference>
<feature type="domain" description="RsdA/BaiN/AoA(So)-like insert" evidence="5">
    <location>
        <begin position="173"/>
        <end position="324"/>
    </location>
</feature>
<evidence type="ECO:0000256" key="2">
    <source>
        <dbReference type="ARBA" id="ARBA00022630"/>
    </source>
</evidence>
<dbReference type="InterPro" id="IPR036188">
    <property type="entry name" value="FAD/NAD-bd_sf"/>
</dbReference>
<evidence type="ECO:0000256" key="3">
    <source>
        <dbReference type="ARBA" id="ARBA00022827"/>
    </source>
</evidence>
<evidence type="ECO:0000259" key="4">
    <source>
        <dbReference type="Pfam" id="PF03486"/>
    </source>
</evidence>
<accession>A0ABP0VC84</accession>
<evidence type="ECO:0008006" key="8">
    <source>
        <dbReference type="Google" id="ProtNLM"/>
    </source>
</evidence>
<dbReference type="PANTHER" id="PTHR42887">
    <property type="entry name" value="OS12G0638800 PROTEIN"/>
    <property type="match status" value="1"/>
</dbReference>
<evidence type="ECO:0000313" key="6">
    <source>
        <dbReference type="EMBL" id="CAK9252009.1"/>
    </source>
</evidence>
<name>A0ABP0VC84_9BRYO</name>
<keyword evidence="7" id="KW-1185">Reference proteome</keyword>
<feature type="domain" description="RsdA/BaiN/AoA(So)-like Rossmann fold-like" evidence="4">
    <location>
        <begin position="1"/>
        <end position="377"/>
    </location>
</feature>
<dbReference type="Gene3D" id="3.50.50.60">
    <property type="entry name" value="FAD/NAD(P)-binding domain"/>
    <property type="match status" value="1"/>
</dbReference>
<evidence type="ECO:0000313" key="7">
    <source>
        <dbReference type="Proteomes" id="UP001497444"/>
    </source>
</evidence>
<dbReference type="InterPro" id="IPR004792">
    <property type="entry name" value="BaiN-like"/>
</dbReference>
<organism evidence="6 7">
    <name type="scientific">Sphagnum jensenii</name>
    <dbReference type="NCBI Taxonomy" id="128206"/>
    <lineage>
        <taxon>Eukaryota</taxon>
        <taxon>Viridiplantae</taxon>
        <taxon>Streptophyta</taxon>
        <taxon>Embryophyta</taxon>
        <taxon>Bryophyta</taxon>
        <taxon>Sphagnophytina</taxon>
        <taxon>Sphagnopsida</taxon>
        <taxon>Sphagnales</taxon>
        <taxon>Sphagnaceae</taxon>
        <taxon>Sphagnum</taxon>
    </lineage>
</organism>
<proteinExistence type="predicted"/>
<dbReference type="NCBIfam" id="TIGR00275">
    <property type="entry name" value="aminoacetone oxidase family FAD-binding enzyme"/>
    <property type="match status" value="1"/>
</dbReference>
<dbReference type="EMBL" id="CAXAQS010000539">
    <property type="protein sequence ID" value="CAK9252009.1"/>
    <property type="molecule type" value="Genomic_DNA"/>
</dbReference>
<dbReference type="PANTHER" id="PTHR42887:SF2">
    <property type="entry name" value="OS12G0638800 PROTEIN"/>
    <property type="match status" value="1"/>
</dbReference>
<dbReference type="Gene3D" id="2.40.30.10">
    <property type="entry name" value="Translation factors"/>
    <property type="match status" value="1"/>
</dbReference>
<dbReference type="InterPro" id="IPR023166">
    <property type="entry name" value="BaiN-like_dom_sf"/>
</dbReference>
<dbReference type="Gene3D" id="1.10.8.260">
    <property type="entry name" value="HI0933 insert domain-like"/>
    <property type="match status" value="1"/>
</dbReference>
<keyword evidence="2" id="KW-0285">Flavoprotein</keyword>
<evidence type="ECO:0000259" key="5">
    <source>
        <dbReference type="Pfam" id="PF22780"/>
    </source>
</evidence>
<dbReference type="InterPro" id="IPR057661">
    <property type="entry name" value="RsdA/BaiN/AoA(So)_Rossmann"/>
</dbReference>
<comment type="cofactor">
    <cofactor evidence="1">
        <name>FAD</name>
        <dbReference type="ChEBI" id="CHEBI:57692"/>
    </cofactor>
</comment>